<dbReference type="Gene3D" id="3.30.710.10">
    <property type="entry name" value="Potassium Channel Kv1.1, Chain A"/>
    <property type="match status" value="1"/>
</dbReference>
<dbReference type="SUPFAM" id="SSF54695">
    <property type="entry name" value="POZ domain"/>
    <property type="match status" value="1"/>
</dbReference>
<dbReference type="GO" id="GO:0051260">
    <property type="term" value="P:protein homooligomerization"/>
    <property type="evidence" value="ECO:0007669"/>
    <property type="project" value="InterPro"/>
</dbReference>
<evidence type="ECO:0000313" key="2">
    <source>
        <dbReference type="EMBL" id="CAF1076308.1"/>
    </source>
</evidence>
<comment type="caution">
    <text evidence="2">The sequence shown here is derived from an EMBL/GenBank/DDBJ whole genome shotgun (WGS) entry which is preliminary data.</text>
</comment>
<dbReference type="InterPro" id="IPR011333">
    <property type="entry name" value="SKP1/BTB/POZ_sf"/>
</dbReference>
<evidence type="ECO:0000313" key="3">
    <source>
        <dbReference type="Proteomes" id="UP000663860"/>
    </source>
</evidence>
<reference evidence="2" key="1">
    <citation type="submission" date="2021-02" db="EMBL/GenBank/DDBJ databases">
        <authorList>
            <person name="Nowell W R."/>
        </authorList>
    </citation>
    <scope>NUCLEOTIDE SEQUENCE</scope>
</reference>
<sequence>MASSLEKADVLVRECEDLNRLVTSIKNHIDESVASVANDLNEWKQLKSNLSKTIVRGKVLLDVGGREFSTTVDTLTNEKDTFFTALFSCQWELEKDERGRIFIDRSGDLFAEVLEYMRNPTEFVLVDERLRQRLTNEARFYKLNNLVEILTEPARRAEEERQKVKFENATLLNIEQQQKLNEFYEFNPPLTVQRVKNALQRIFFGFSFDTDGSIDDHRKYTIPTNVNRLLAINMEEKDIGQCVEELRTVCDQIHPDLFDTVFKKADVNESGRDNLDRLFKLTQTPDELRQCDYYQFGAKARSEVPFICVWITRLTEIPSSYDDFFGPRFQKDEH</sequence>
<dbReference type="CDD" id="cd18316">
    <property type="entry name" value="BTB_POZ_KCTD-like"/>
    <property type="match status" value="1"/>
</dbReference>
<feature type="domain" description="BTB" evidence="1">
    <location>
        <begin position="57"/>
        <end position="158"/>
    </location>
</feature>
<accession>A0A814MGS7</accession>
<dbReference type="InterPro" id="IPR045068">
    <property type="entry name" value="BACURD1-3"/>
</dbReference>
<protein>
    <recommendedName>
        <fullName evidence="1">BTB domain-containing protein</fullName>
    </recommendedName>
</protein>
<dbReference type="PANTHER" id="PTHR11145">
    <property type="entry name" value="BTB/POZ DOMAIN-CONTAINING ADAPTER FOR CUL3-MEDIATED RHOA DEGRADATION PROTEIN FAMILY MEMBER"/>
    <property type="match status" value="1"/>
</dbReference>
<gene>
    <name evidence="2" type="ORF">IZO911_LOCUS21704</name>
</gene>
<dbReference type="PANTHER" id="PTHR11145:SF8">
    <property type="entry name" value="RE57120P"/>
    <property type="match status" value="1"/>
</dbReference>
<proteinExistence type="predicted"/>
<dbReference type="Pfam" id="PF02214">
    <property type="entry name" value="BTB_2"/>
    <property type="match status" value="1"/>
</dbReference>
<dbReference type="EMBL" id="CAJNOE010000235">
    <property type="protein sequence ID" value="CAF1076308.1"/>
    <property type="molecule type" value="Genomic_DNA"/>
</dbReference>
<organism evidence="2 3">
    <name type="scientific">Adineta steineri</name>
    <dbReference type="NCBI Taxonomy" id="433720"/>
    <lineage>
        <taxon>Eukaryota</taxon>
        <taxon>Metazoa</taxon>
        <taxon>Spiralia</taxon>
        <taxon>Gnathifera</taxon>
        <taxon>Rotifera</taxon>
        <taxon>Eurotatoria</taxon>
        <taxon>Bdelloidea</taxon>
        <taxon>Adinetida</taxon>
        <taxon>Adinetidae</taxon>
        <taxon>Adineta</taxon>
    </lineage>
</organism>
<name>A0A814MGS7_9BILA</name>
<dbReference type="Proteomes" id="UP000663860">
    <property type="component" value="Unassembled WGS sequence"/>
</dbReference>
<evidence type="ECO:0000259" key="1">
    <source>
        <dbReference type="SMART" id="SM00225"/>
    </source>
</evidence>
<dbReference type="AlphaFoldDB" id="A0A814MGS7"/>
<dbReference type="SMART" id="SM00225">
    <property type="entry name" value="BTB"/>
    <property type="match status" value="1"/>
</dbReference>
<dbReference type="InterPro" id="IPR003131">
    <property type="entry name" value="T1-type_BTB"/>
</dbReference>
<dbReference type="InterPro" id="IPR000210">
    <property type="entry name" value="BTB/POZ_dom"/>
</dbReference>